<sequence>MKKITNLFREMINAALDSADKITGTDMYYKKAVIYSELAKALALTEQVDYSSETPENVNEEETVAKGSEDKARDPNYDSTTGTINKLKTKESKDSLKKKATSKTNDVKEEKEEVKKNEELTDEWNDYSRNLFKEELEKISEHKDFLGEKLLNGFVSEYTEGIFKTVDEGINPLNVKGFCAYLDSFKDYIDILKYINNNYDNGVEQCVVTAYNGEINKLEDVPVDQFVDFVKLCQSYIGESNESSQN</sequence>
<gene>
    <name evidence="2" type="ORF">NCTC10571_01306</name>
</gene>
<feature type="region of interest" description="Disordered" evidence="1">
    <location>
        <begin position="49"/>
        <end position="84"/>
    </location>
</feature>
<reference evidence="2 3" key="1">
    <citation type="submission" date="2018-06" db="EMBL/GenBank/DDBJ databases">
        <authorList>
            <consortium name="Pathogen Informatics"/>
            <person name="Doyle S."/>
        </authorList>
    </citation>
    <scope>NUCLEOTIDE SEQUENCE [LARGE SCALE GENOMIC DNA]</scope>
    <source>
        <strain evidence="2 3">NCTC10571</strain>
    </source>
</reference>
<name>A0A378NRZ3_9FIRM</name>
<accession>A0A378NRZ3</accession>
<protein>
    <submittedName>
        <fullName evidence="2">Uncharacterized protein</fullName>
    </submittedName>
</protein>
<evidence type="ECO:0000256" key="1">
    <source>
        <dbReference type="SAM" id="MobiDB-lite"/>
    </source>
</evidence>
<organism evidence="2 3">
    <name type="scientific">Megamonas hypermegale</name>
    <dbReference type="NCBI Taxonomy" id="158847"/>
    <lineage>
        <taxon>Bacteria</taxon>
        <taxon>Bacillati</taxon>
        <taxon>Bacillota</taxon>
        <taxon>Negativicutes</taxon>
        <taxon>Selenomonadales</taxon>
        <taxon>Selenomonadaceae</taxon>
        <taxon>Megamonas</taxon>
    </lineage>
</organism>
<feature type="compositionally biased region" description="Basic and acidic residues" evidence="1">
    <location>
        <begin position="63"/>
        <end position="76"/>
    </location>
</feature>
<dbReference type="Proteomes" id="UP000255234">
    <property type="component" value="Unassembled WGS sequence"/>
</dbReference>
<evidence type="ECO:0000313" key="3">
    <source>
        <dbReference type="Proteomes" id="UP000255234"/>
    </source>
</evidence>
<evidence type="ECO:0000313" key="2">
    <source>
        <dbReference type="EMBL" id="STY71154.1"/>
    </source>
</evidence>
<dbReference type="AlphaFoldDB" id="A0A378NRZ3"/>
<proteinExistence type="predicted"/>
<dbReference type="EMBL" id="UGPP01000001">
    <property type="protein sequence ID" value="STY71154.1"/>
    <property type="molecule type" value="Genomic_DNA"/>
</dbReference>
<dbReference type="RefSeq" id="WP_115151526.1">
    <property type="nucleotide sequence ID" value="NZ_UGPP01000001.1"/>
</dbReference>